<evidence type="ECO:0000313" key="6">
    <source>
        <dbReference type="EMBL" id="QNN62064.1"/>
    </source>
</evidence>
<dbReference type="AlphaFoldDB" id="A0A7G9S2I9"/>
<dbReference type="GO" id="GO:0016757">
    <property type="term" value="F:glycosyltransferase activity"/>
    <property type="evidence" value="ECO:0007669"/>
    <property type="project" value="UniProtKB-KW"/>
</dbReference>
<dbReference type="Pfam" id="PF13439">
    <property type="entry name" value="Glyco_transf_4"/>
    <property type="match status" value="1"/>
</dbReference>
<feature type="domain" description="Glycosyltransferase subfamily 4-like N-terminal" evidence="5">
    <location>
        <begin position="15"/>
        <end position="220"/>
    </location>
</feature>
<feature type="domain" description="Glycosyl transferase family 1" evidence="4">
    <location>
        <begin position="223"/>
        <end position="372"/>
    </location>
</feature>
<gene>
    <name evidence="6" type="ORF">H9L06_07030</name>
</gene>
<reference evidence="6 7" key="1">
    <citation type="submission" date="2020-08" db="EMBL/GenBank/DDBJ databases">
        <title>Genome sequence of Leucobacter denitrificans KACC 14055T.</title>
        <authorList>
            <person name="Hyun D.-W."/>
            <person name="Bae J.-W."/>
        </authorList>
    </citation>
    <scope>NUCLEOTIDE SEQUENCE [LARGE SCALE GENOMIC DNA]</scope>
    <source>
        <strain evidence="6 7">KACC 14055</strain>
    </source>
</reference>
<proteinExistence type="predicted"/>
<dbReference type="InterPro" id="IPR001296">
    <property type="entry name" value="Glyco_trans_1"/>
</dbReference>
<dbReference type="RefSeq" id="WP_187554535.1">
    <property type="nucleotide sequence ID" value="NZ_CP060716.1"/>
</dbReference>
<keyword evidence="7" id="KW-1185">Reference proteome</keyword>
<sequence>MHILIVTDQHPDSLGGVQVALRLQRRALELAGHTATIAAPRLHRRGYQVADVGREAYINLPSWPITRDLEYGVSWPGRKTDRAFARALNARVAAGAPPVDLVHIQGDFWGAMIGLRAARGLGLPVVFTMHNNVDEGTRAVTPLAPLAFAGLRVWRRMAVGKTRRAAETHMRRPSGAWRYLADLTQVAELVTAPSQHFADQLVLHGVASHVEVTPGGVDDELIEQTRRNERSPRERPRLVWLGRMSHEKRVLEFVSAFSEADVEADVVLYGAGLLLEKVRRRIAELGLGERVRIEAPVSYPEALAAMRDADALVQTSVGFETQGLTPFEAAALGTPTIFCDPNIASDVGVSPSWLAPDASVAALAQTIRAAVSELAAAPGQLRVSQAEGSTMLQSSKTAAMVKLYESVLSQRN</sequence>
<evidence type="ECO:0000259" key="4">
    <source>
        <dbReference type="Pfam" id="PF00534"/>
    </source>
</evidence>
<dbReference type="SUPFAM" id="SSF53756">
    <property type="entry name" value="UDP-Glycosyltransferase/glycogen phosphorylase"/>
    <property type="match status" value="1"/>
</dbReference>
<evidence type="ECO:0000313" key="7">
    <source>
        <dbReference type="Proteomes" id="UP000515934"/>
    </source>
</evidence>
<dbReference type="InterPro" id="IPR028098">
    <property type="entry name" value="Glyco_trans_4-like_N"/>
</dbReference>
<dbReference type="GO" id="GO:1901137">
    <property type="term" value="P:carbohydrate derivative biosynthetic process"/>
    <property type="evidence" value="ECO:0007669"/>
    <property type="project" value="UniProtKB-ARBA"/>
</dbReference>
<dbReference type="PANTHER" id="PTHR45947">
    <property type="entry name" value="SULFOQUINOVOSYL TRANSFERASE SQD2"/>
    <property type="match status" value="1"/>
</dbReference>
<evidence type="ECO:0000256" key="3">
    <source>
        <dbReference type="ARBA" id="ARBA00022679"/>
    </source>
</evidence>
<name>A0A7G9S2I9_9MICO</name>
<evidence type="ECO:0000256" key="1">
    <source>
        <dbReference type="ARBA" id="ARBA00021292"/>
    </source>
</evidence>
<dbReference type="Proteomes" id="UP000515934">
    <property type="component" value="Chromosome"/>
</dbReference>
<dbReference type="Gene3D" id="3.40.50.2000">
    <property type="entry name" value="Glycogen Phosphorylase B"/>
    <property type="match status" value="2"/>
</dbReference>
<dbReference type="KEGG" id="ldn:H9L06_07030"/>
<evidence type="ECO:0000259" key="5">
    <source>
        <dbReference type="Pfam" id="PF13439"/>
    </source>
</evidence>
<protein>
    <recommendedName>
        <fullName evidence="1">D-inositol 3-phosphate glycosyltransferase</fullName>
    </recommendedName>
</protein>
<dbReference type="EMBL" id="CP060716">
    <property type="protein sequence ID" value="QNN62064.1"/>
    <property type="molecule type" value="Genomic_DNA"/>
</dbReference>
<organism evidence="6 7">
    <name type="scientific">Leucobacter denitrificans</name>
    <dbReference type="NCBI Taxonomy" id="683042"/>
    <lineage>
        <taxon>Bacteria</taxon>
        <taxon>Bacillati</taxon>
        <taxon>Actinomycetota</taxon>
        <taxon>Actinomycetes</taxon>
        <taxon>Micrococcales</taxon>
        <taxon>Microbacteriaceae</taxon>
        <taxon>Leucobacter</taxon>
    </lineage>
</organism>
<keyword evidence="2" id="KW-0328">Glycosyltransferase</keyword>
<accession>A0A7G9S2I9</accession>
<keyword evidence="3 6" id="KW-0808">Transferase</keyword>
<dbReference type="InterPro" id="IPR050194">
    <property type="entry name" value="Glycosyltransferase_grp1"/>
</dbReference>
<dbReference type="PANTHER" id="PTHR45947:SF3">
    <property type="entry name" value="SULFOQUINOVOSYL TRANSFERASE SQD2"/>
    <property type="match status" value="1"/>
</dbReference>
<dbReference type="Pfam" id="PF00534">
    <property type="entry name" value="Glycos_transf_1"/>
    <property type="match status" value="1"/>
</dbReference>
<evidence type="ECO:0000256" key="2">
    <source>
        <dbReference type="ARBA" id="ARBA00022676"/>
    </source>
</evidence>